<keyword evidence="3" id="KW-1185">Reference proteome</keyword>
<accession>A0A518HIA4</accession>
<dbReference type="Gene3D" id="3.40.630.10">
    <property type="entry name" value="Zn peptidases"/>
    <property type="match status" value="1"/>
</dbReference>
<keyword evidence="2" id="KW-0031">Aminopeptidase</keyword>
<dbReference type="OrthoDB" id="9762302at2"/>
<reference evidence="2 3" key="1">
    <citation type="submission" date="2019-03" db="EMBL/GenBank/DDBJ databases">
        <title>Deep-cultivation of Planctomycetes and their phenomic and genomic characterization uncovers novel biology.</title>
        <authorList>
            <person name="Wiegand S."/>
            <person name="Jogler M."/>
            <person name="Boedeker C."/>
            <person name="Pinto D."/>
            <person name="Vollmers J."/>
            <person name="Rivas-Marin E."/>
            <person name="Kohn T."/>
            <person name="Peeters S.H."/>
            <person name="Heuer A."/>
            <person name="Rast P."/>
            <person name="Oberbeckmann S."/>
            <person name="Bunk B."/>
            <person name="Jeske O."/>
            <person name="Meyerdierks A."/>
            <person name="Storesund J.E."/>
            <person name="Kallscheuer N."/>
            <person name="Luecker S."/>
            <person name="Lage O.M."/>
            <person name="Pohl T."/>
            <person name="Merkel B.J."/>
            <person name="Hornburger P."/>
            <person name="Mueller R.-W."/>
            <person name="Bruemmer F."/>
            <person name="Labrenz M."/>
            <person name="Spormann A.M."/>
            <person name="Op den Camp H."/>
            <person name="Overmann J."/>
            <person name="Amann R."/>
            <person name="Jetten M.S.M."/>
            <person name="Mascher T."/>
            <person name="Medema M.H."/>
            <person name="Devos D.P."/>
            <person name="Kaster A.-K."/>
            <person name="Ovreas L."/>
            <person name="Rohde M."/>
            <person name="Galperin M.Y."/>
            <person name="Jogler C."/>
        </authorList>
    </citation>
    <scope>NUCLEOTIDE SEQUENCE [LARGE SCALE GENOMIC DNA]</scope>
    <source>
        <strain evidence="2 3">Enr13</strain>
    </source>
</reference>
<gene>
    <name evidence="2" type="ORF">Enr13x_03940</name>
</gene>
<evidence type="ECO:0000259" key="1">
    <source>
        <dbReference type="Pfam" id="PF04389"/>
    </source>
</evidence>
<dbReference type="PANTHER" id="PTHR12147">
    <property type="entry name" value="METALLOPEPTIDASE M28 FAMILY MEMBER"/>
    <property type="match status" value="1"/>
</dbReference>
<dbReference type="GO" id="GO:0006508">
    <property type="term" value="P:proteolysis"/>
    <property type="evidence" value="ECO:0007669"/>
    <property type="project" value="InterPro"/>
</dbReference>
<dbReference type="EC" id="3.4.11.10" evidence="2"/>
<organism evidence="2 3">
    <name type="scientific">Stieleria neptunia</name>
    <dbReference type="NCBI Taxonomy" id="2527979"/>
    <lineage>
        <taxon>Bacteria</taxon>
        <taxon>Pseudomonadati</taxon>
        <taxon>Planctomycetota</taxon>
        <taxon>Planctomycetia</taxon>
        <taxon>Pirellulales</taxon>
        <taxon>Pirellulaceae</taxon>
        <taxon>Stieleria</taxon>
    </lineage>
</organism>
<dbReference type="EMBL" id="CP037423">
    <property type="protein sequence ID" value="QDV40588.1"/>
    <property type="molecule type" value="Genomic_DNA"/>
</dbReference>
<dbReference type="AlphaFoldDB" id="A0A518HIA4"/>
<dbReference type="SUPFAM" id="SSF53187">
    <property type="entry name" value="Zn-dependent exopeptidases"/>
    <property type="match status" value="1"/>
</dbReference>
<dbReference type="KEGG" id="snep:Enr13x_03940"/>
<keyword evidence="2" id="KW-0645">Protease</keyword>
<protein>
    <submittedName>
        <fullName evidence="2">Bacterial leucyl aminopeptidase</fullName>
        <ecNumber evidence="2">3.4.11.10</ecNumber>
    </submittedName>
</protein>
<dbReference type="RefSeq" id="WP_145384444.1">
    <property type="nucleotide sequence ID" value="NZ_CP037423.1"/>
</dbReference>
<proteinExistence type="predicted"/>
<dbReference type="Pfam" id="PF04389">
    <property type="entry name" value="Peptidase_M28"/>
    <property type="match status" value="1"/>
</dbReference>
<dbReference type="GO" id="GO:0008235">
    <property type="term" value="F:metalloexopeptidase activity"/>
    <property type="evidence" value="ECO:0007669"/>
    <property type="project" value="InterPro"/>
</dbReference>
<dbReference type="InterPro" id="IPR007484">
    <property type="entry name" value="Peptidase_M28"/>
</dbReference>
<sequence length="296" mass="33594">MKVDRDTIEENLRLHVDRLAGLIGPRTLSKPKTIQATIGYIEGQWSEMGYSHSRECYDAMGDEATNLIVERPGTKRADEIVLLGAHYDTVFSTPGADDNASAVAVLIEVSRLLREYSGKRTARFVAFACEEPPYFNMDSMGSQHHARRSRERGDNIVGMLCLEMVGYYSLTKASQTVPPGIPKWMHRFFPRRGNFLAAVGNMPSWKLCWRFRRGFKRGTRRLPLFSICLPETIHEIRLSDNSSFWDQGYPALMLTDTSFLRNPHYHQATDTPDTLDYPRMTEVTLGVASAIRKLLG</sequence>
<name>A0A518HIA4_9BACT</name>
<keyword evidence="2" id="KW-0378">Hydrolase</keyword>
<dbReference type="InterPro" id="IPR045175">
    <property type="entry name" value="M28_fam"/>
</dbReference>
<dbReference type="PANTHER" id="PTHR12147:SF26">
    <property type="entry name" value="PEPTIDASE M28 DOMAIN-CONTAINING PROTEIN"/>
    <property type="match status" value="1"/>
</dbReference>
<evidence type="ECO:0000313" key="3">
    <source>
        <dbReference type="Proteomes" id="UP000319004"/>
    </source>
</evidence>
<dbReference type="Proteomes" id="UP000319004">
    <property type="component" value="Chromosome"/>
</dbReference>
<evidence type="ECO:0000313" key="2">
    <source>
        <dbReference type="EMBL" id="QDV40588.1"/>
    </source>
</evidence>
<dbReference type="GO" id="GO:0004177">
    <property type="term" value="F:aminopeptidase activity"/>
    <property type="evidence" value="ECO:0007669"/>
    <property type="project" value="UniProtKB-KW"/>
</dbReference>
<feature type="domain" description="Peptidase M28" evidence="1">
    <location>
        <begin position="66"/>
        <end position="175"/>
    </location>
</feature>